<dbReference type="InterPro" id="IPR036388">
    <property type="entry name" value="WH-like_DNA-bd_sf"/>
</dbReference>
<reference evidence="6" key="1">
    <citation type="journal article" date="2019" name="Int. J. Syst. Evol. Microbiol.">
        <title>The Global Catalogue of Microorganisms (GCM) 10K type strain sequencing project: providing services to taxonomists for standard genome sequencing and annotation.</title>
        <authorList>
            <consortium name="The Broad Institute Genomics Platform"/>
            <consortium name="The Broad Institute Genome Sequencing Center for Infectious Disease"/>
            <person name="Wu L."/>
            <person name="Ma J."/>
        </authorList>
    </citation>
    <scope>NUCLEOTIDE SEQUENCE [LARGE SCALE GENOMIC DNA]</scope>
    <source>
        <strain evidence="6">CGMCC 1.3601</strain>
    </source>
</reference>
<dbReference type="InterPro" id="IPR000792">
    <property type="entry name" value="Tscrpt_reg_LuxR_C"/>
</dbReference>
<gene>
    <name evidence="5" type="ORF">GCM10007175_04080</name>
</gene>
<organism evidence="5 6">
    <name type="scientific">Pseudarthrobacter scleromae</name>
    <dbReference type="NCBI Taxonomy" id="158897"/>
    <lineage>
        <taxon>Bacteria</taxon>
        <taxon>Bacillati</taxon>
        <taxon>Actinomycetota</taxon>
        <taxon>Actinomycetes</taxon>
        <taxon>Micrococcales</taxon>
        <taxon>Micrococcaceae</taxon>
        <taxon>Pseudarthrobacter</taxon>
    </lineage>
</organism>
<dbReference type="Gene3D" id="1.10.10.10">
    <property type="entry name" value="Winged helix-like DNA-binding domain superfamily/Winged helix DNA-binding domain"/>
    <property type="match status" value="1"/>
</dbReference>
<evidence type="ECO:0000256" key="1">
    <source>
        <dbReference type="ARBA" id="ARBA00023015"/>
    </source>
</evidence>
<comment type="caution">
    <text evidence="5">The sequence shown here is derived from an EMBL/GenBank/DDBJ whole genome shotgun (WGS) entry which is preliminary data.</text>
</comment>
<keyword evidence="2" id="KW-0238">DNA-binding</keyword>
<evidence type="ECO:0000256" key="3">
    <source>
        <dbReference type="ARBA" id="ARBA00023163"/>
    </source>
</evidence>
<accession>A0ABQ2CAK3</accession>
<dbReference type="PANTHER" id="PTHR44688">
    <property type="entry name" value="DNA-BINDING TRANSCRIPTIONAL ACTIVATOR DEVR_DOSR"/>
    <property type="match status" value="1"/>
</dbReference>
<dbReference type="SUPFAM" id="SSF48452">
    <property type="entry name" value="TPR-like"/>
    <property type="match status" value="1"/>
</dbReference>
<dbReference type="SUPFAM" id="SSF46894">
    <property type="entry name" value="C-terminal effector domain of the bipartite response regulators"/>
    <property type="match status" value="1"/>
</dbReference>
<dbReference type="SMART" id="SM00421">
    <property type="entry name" value="HTH_LUXR"/>
    <property type="match status" value="1"/>
</dbReference>
<dbReference type="RefSeq" id="WP_188727314.1">
    <property type="nucleotide sequence ID" value="NZ_BMKV01000001.1"/>
</dbReference>
<dbReference type="InterPro" id="IPR011990">
    <property type="entry name" value="TPR-like_helical_dom_sf"/>
</dbReference>
<evidence type="ECO:0000259" key="4">
    <source>
        <dbReference type="PROSITE" id="PS50043"/>
    </source>
</evidence>
<feature type="domain" description="HTH luxR-type" evidence="4">
    <location>
        <begin position="495"/>
        <end position="560"/>
    </location>
</feature>
<dbReference type="PANTHER" id="PTHR44688:SF16">
    <property type="entry name" value="DNA-BINDING TRANSCRIPTIONAL ACTIVATOR DEVR_DOSR"/>
    <property type="match status" value="1"/>
</dbReference>
<dbReference type="PROSITE" id="PS50043">
    <property type="entry name" value="HTH_LUXR_2"/>
    <property type="match status" value="1"/>
</dbReference>
<keyword evidence="3" id="KW-0804">Transcription</keyword>
<proteinExistence type="predicted"/>
<dbReference type="CDD" id="cd06170">
    <property type="entry name" value="LuxR_C_like"/>
    <property type="match status" value="1"/>
</dbReference>
<dbReference type="EMBL" id="BMKV01000001">
    <property type="protein sequence ID" value="GGI70533.1"/>
    <property type="molecule type" value="Genomic_DNA"/>
</dbReference>
<keyword evidence="1" id="KW-0805">Transcription regulation</keyword>
<dbReference type="InterPro" id="IPR016032">
    <property type="entry name" value="Sig_transdc_resp-reg_C-effctor"/>
</dbReference>
<dbReference type="Proteomes" id="UP000658754">
    <property type="component" value="Unassembled WGS sequence"/>
</dbReference>
<sequence length="563" mass="58552">MTLEELTARGTAAMEAGQWAEARDAFRELLAATRSPAALAGLSDALFFLGEIGESVRCRERAYAASRRAGNVAEAVDSAVWLCLVYGMSLGNQAAAKGWLARAESMAAPDDGLSLAWVDFCAALLATDARRCRTLIERALATSQEMGDPDLAVCALAERGVVLVKDGDVQAGLRCVDEAMASALGGDGTSSYTVVMAGCSMLTVCDLLGDLGRAAQWTQAAGDWMKVYGCPYLYAQCRLVHGRVLLLTGHWAEAEDELGRAAESTKGVFPGMYHRAITSLADLRVRQGRFDEARAVIEGIGAPVESSLVAAALALVSHEPLTAVALAERWLRSEQDGSGSGSLVPPLHAGGQRSSLETAAALSLLVEARLAAGDLDGAQRVAVSLGERAGGPGGAALLSAYAVLAGGRISAAQGVAEAAAACFEDALTLFGRLDLSLEAGRARLELARVLAADQPVLAVSEARAALTALDRLGATHDADVAAALLRSWGAGGRSVPRGPGVLTRREQEILGLLVRGYSNQEIAGHLFISRKTAAHHVSSLLDKLGLRNRAEAAAYGARLGSLS</sequence>
<dbReference type="Gene3D" id="1.25.40.10">
    <property type="entry name" value="Tetratricopeptide repeat domain"/>
    <property type="match status" value="2"/>
</dbReference>
<dbReference type="PRINTS" id="PR00038">
    <property type="entry name" value="HTHLUXR"/>
</dbReference>
<evidence type="ECO:0000313" key="5">
    <source>
        <dbReference type="EMBL" id="GGI70533.1"/>
    </source>
</evidence>
<name>A0ABQ2CAK3_9MICC</name>
<keyword evidence="6" id="KW-1185">Reference proteome</keyword>
<evidence type="ECO:0000256" key="2">
    <source>
        <dbReference type="ARBA" id="ARBA00023125"/>
    </source>
</evidence>
<evidence type="ECO:0000313" key="6">
    <source>
        <dbReference type="Proteomes" id="UP000658754"/>
    </source>
</evidence>
<dbReference type="Pfam" id="PF00196">
    <property type="entry name" value="GerE"/>
    <property type="match status" value="1"/>
</dbReference>
<protein>
    <recommendedName>
        <fullName evidence="4">HTH luxR-type domain-containing protein</fullName>
    </recommendedName>
</protein>